<reference evidence="2" key="1">
    <citation type="submission" date="2020-11" db="EMBL/GenBank/DDBJ databases">
        <authorList>
            <consortium name="DOE Joint Genome Institute"/>
            <person name="Ahrendt S."/>
            <person name="Riley R."/>
            <person name="Andreopoulos W."/>
            <person name="Labutti K."/>
            <person name="Pangilinan J."/>
            <person name="Ruiz-Duenas F.J."/>
            <person name="Barrasa J.M."/>
            <person name="Sanchez-Garcia M."/>
            <person name="Camarero S."/>
            <person name="Miyauchi S."/>
            <person name="Serrano A."/>
            <person name="Linde D."/>
            <person name="Babiker R."/>
            <person name="Drula E."/>
            <person name="Ayuso-Fernandez I."/>
            <person name="Pacheco R."/>
            <person name="Padilla G."/>
            <person name="Ferreira P."/>
            <person name="Barriuso J."/>
            <person name="Kellner H."/>
            <person name="Castanera R."/>
            <person name="Alfaro M."/>
            <person name="Ramirez L."/>
            <person name="Pisabarro A.G."/>
            <person name="Kuo A."/>
            <person name="Tritt A."/>
            <person name="Lipzen A."/>
            <person name="He G."/>
            <person name="Yan M."/>
            <person name="Ng V."/>
            <person name="Cullen D."/>
            <person name="Martin F."/>
            <person name="Rosso M.-N."/>
            <person name="Henrissat B."/>
            <person name="Hibbett D."/>
            <person name="Martinez A.T."/>
            <person name="Grigoriev I.V."/>
        </authorList>
    </citation>
    <scope>NUCLEOTIDE SEQUENCE</scope>
    <source>
        <strain evidence="2">AH 40177</strain>
    </source>
</reference>
<evidence type="ECO:0000313" key="3">
    <source>
        <dbReference type="Proteomes" id="UP000772434"/>
    </source>
</evidence>
<dbReference type="Proteomes" id="UP000772434">
    <property type="component" value="Unassembled WGS sequence"/>
</dbReference>
<comment type="caution">
    <text evidence="2">The sequence shown here is derived from an EMBL/GenBank/DDBJ whole genome shotgun (WGS) entry which is preliminary data.</text>
</comment>
<gene>
    <name evidence="2" type="ORF">BDP27DRAFT_1326300</name>
</gene>
<accession>A0A9P5PNB9</accession>
<dbReference type="OrthoDB" id="619536at2759"/>
<keyword evidence="3" id="KW-1185">Reference proteome</keyword>
<dbReference type="InterPro" id="IPR013718">
    <property type="entry name" value="COQ9_C"/>
</dbReference>
<sequence length="206" mass="22988">MSASSLKRTQLLKIATSLVKTHGFTREALARSVLYLPNQKHVESKQDNEDCQPLSDTAVSSLFGFGDAARTTLIYAWLDEGINHMSNSSQPARNIFLGREPAFTWLSLQFDPLPALKHAHRIADEAAYLSMDTSRELAWYARRISLAGIYSAAELHQLTSPSTAHSFLDSLLTGSSSLEQKLDDVMLYSDYVYKSWKGILKSRGML</sequence>
<protein>
    <recommendedName>
        <fullName evidence="1">COQ9 C-terminal domain-containing protein</fullName>
    </recommendedName>
</protein>
<evidence type="ECO:0000313" key="2">
    <source>
        <dbReference type="EMBL" id="KAF9069021.1"/>
    </source>
</evidence>
<dbReference type="AlphaFoldDB" id="A0A9P5PNB9"/>
<organism evidence="2 3">
    <name type="scientific">Rhodocollybia butyracea</name>
    <dbReference type="NCBI Taxonomy" id="206335"/>
    <lineage>
        <taxon>Eukaryota</taxon>
        <taxon>Fungi</taxon>
        <taxon>Dikarya</taxon>
        <taxon>Basidiomycota</taxon>
        <taxon>Agaricomycotina</taxon>
        <taxon>Agaricomycetes</taxon>
        <taxon>Agaricomycetidae</taxon>
        <taxon>Agaricales</taxon>
        <taxon>Marasmiineae</taxon>
        <taxon>Omphalotaceae</taxon>
        <taxon>Rhodocollybia</taxon>
    </lineage>
</organism>
<dbReference type="EMBL" id="JADNRY010000055">
    <property type="protein sequence ID" value="KAF9069021.1"/>
    <property type="molecule type" value="Genomic_DNA"/>
</dbReference>
<evidence type="ECO:0000259" key="1">
    <source>
        <dbReference type="Pfam" id="PF08511"/>
    </source>
</evidence>
<proteinExistence type="predicted"/>
<feature type="domain" description="COQ9 C-terminal" evidence="1">
    <location>
        <begin position="115"/>
        <end position="165"/>
    </location>
</feature>
<name>A0A9P5PNB9_9AGAR</name>
<dbReference type="Pfam" id="PF08511">
    <property type="entry name" value="COQ9"/>
    <property type="match status" value="1"/>
</dbReference>